<feature type="compositionally biased region" description="Polar residues" evidence="1">
    <location>
        <begin position="74"/>
        <end position="83"/>
    </location>
</feature>
<comment type="caution">
    <text evidence="2">The sequence shown here is derived from an EMBL/GenBank/DDBJ whole genome shotgun (WGS) entry which is preliminary data.</text>
</comment>
<proteinExistence type="predicted"/>
<evidence type="ECO:0000313" key="2">
    <source>
        <dbReference type="EMBL" id="PKB92895.1"/>
    </source>
</evidence>
<dbReference type="EMBL" id="LLXJ01009550">
    <property type="protein sequence ID" value="PKB92895.1"/>
    <property type="molecule type" value="Genomic_DNA"/>
</dbReference>
<evidence type="ECO:0000313" key="3">
    <source>
        <dbReference type="Proteomes" id="UP000232722"/>
    </source>
</evidence>
<reference evidence="2 3" key="2">
    <citation type="submission" date="2017-09" db="EMBL/GenBank/DDBJ databases">
        <title>Extensive intraspecific genome diversity in a model arbuscular mycorrhizal fungus.</title>
        <authorList>
            <person name="Chen E.C."/>
            <person name="Morin E."/>
            <person name="Beaudet D."/>
            <person name="Noel J."/>
            <person name="Ndikumana S."/>
            <person name="Charron P."/>
            <person name="St-Onge C."/>
            <person name="Giorgi J."/>
            <person name="Grigoriev I.V."/>
            <person name="Roux C."/>
            <person name="Martin F.M."/>
            <person name="Corradi N."/>
        </authorList>
    </citation>
    <scope>NUCLEOTIDE SEQUENCE [LARGE SCALE GENOMIC DNA]</scope>
    <source>
        <strain evidence="2 3">A5</strain>
    </source>
</reference>
<reference evidence="2 3" key="1">
    <citation type="submission" date="2016-04" db="EMBL/GenBank/DDBJ databases">
        <title>Genome analyses suggest a sexual origin of heterokaryosis in a supposedly ancient asexual fungus.</title>
        <authorList>
            <person name="Ropars J."/>
            <person name="Sedzielewska K."/>
            <person name="Noel J."/>
            <person name="Charron P."/>
            <person name="Farinelli L."/>
            <person name="Marton T."/>
            <person name="Kruger M."/>
            <person name="Pelin A."/>
            <person name="Brachmann A."/>
            <person name="Corradi N."/>
        </authorList>
    </citation>
    <scope>NUCLEOTIDE SEQUENCE [LARGE SCALE GENOMIC DNA]</scope>
    <source>
        <strain evidence="2 3">A5</strain>
    </source>
</reference>
<feature type="non-terminal residue" evidence="2">
    <location>
        <position position="1"/>
    </location>
</feature>
<feature type="region of interest" description="Disordered" evidence="1">
    <location>
        <begin position="31"/>
        <end position="129"/>
    </location>
</feature>
<organism evidence="2 3">
    <name type="scientific">Rhizophagus irregularis</name>
    <dbReference type="NCBI Taxonomy" id="588596"/>
    <lineage>
        <taxon>Eukaryota</taxon>
        <taxon>Fungi</taxon>
        <taxon>Fungi incertae sedis</taxon>
        <taxon>Mucoromycota</taxon>
        <taxon>Glomeromycotina</taxon>
        <taxon>Glomeromycetes</taxon>
        <taxon>Glomerales</taxon>
        <taxon>Glomeraceae</taxon>
        <taxon>Rhizophagus</taxon>
    </lineage>
</organism>
<feature type="compositionally biased region" description="Polar residues" evidence="1">
    <location>
        <begin position="117"/>
        <end position="126"/>
    </location>
</feature>
<sequence length="158" mass="17927">VKQIVEIKPETAKNFYILLDNSVKDLYTLEGNSKNSQTRKIKNPETIKPKGRVSKKRIKSGIETTRPSKRAALTSRQQNTSQTNEEEKENNPQENNSRKVNEPINLLHSKSKEDNSIDTPPSSSGSKCPFCSEFLPFPIPPRIRLLLNKIAKQNGKNR</sequence>
<feature type="compositionally biased region" description="Basic residues" evidence="1">
    <location>
        <begin position="49"/>
        <end position="59"/>
    </location>
</feature>
<gene>
    <name evidence="2" type="ORF">RhiirA5_443010</name>
</gene>
<protein>
    <submittedName>
        <fullName evidence="2">Uncharacterized protein</fullName>
    </submittedName>
</protein>
<accession>A0A2N0NE87</accession>
<dbReference type="AlphaFoldDB" id="A0A2N0NE87"/>
<name>A0A2N0NE87_9GLOM</name>
<evidence type="ECO:0000256" key="1">
    <source>
        <dbReference type="SAM" id="MobiDB-lite"/>
    </source>
</evidence>
<dbReference type="Proteomes" id="UP000232722">
    <property type="component" value="Unassembled WGS sequence"/>
</dbReference>